<keyword evidence="3" id="KW-1185">Reference proteome</keyword>
<dbReference type="HOGENOM" id="CLU_041320_0_0_1"/>
<evidence type="ECO:0000313" key="3">
    <source>
        <dbReference type="Proteomes" id="UP000008783"/>
    </source>
</evidence>
<proteinExistence type="predicted"/>
<dbReference type="KEGG" id="pgr:PGTG_09787"/>
<dbReference type="GeneID" id="10544521"/>
<dbReference type="InParanoid" id="E3KEU4"/>
<sequence length="325" mass="36693">MALVLAIFYWFGTILSVKLWHPFASVPTPSGSAFLPYISVYCKVFPGPFCNFSSTQTSVSDDELARVAQTVSVTTKKASNVFESVTHLSNPNSLGIYQSEIWELTYAILYSSKFDDKEVLAAELWQLGEVTGQLKDQIIDLNGQAITAFSSIVHEFGRVGQVVEWVYSGRKTYSLELIEKNLDIAFSNFDWELKRLITTIETTIPIASRATSLGLKISERIHKEHYKLESIKDSQSFWKKLTDETTKTGKQLRRDLRLTSKSIKTARVLRLGLEEGAILGWHMADHGLSAEDELVTMRETIENLQETIFSVKFHLREPPQSSDIA</sequence>
<keyword evidence="1" id="KW-0732">Signal</keyword>
<organism evidence="2 3">
    <name type="scientific">Puccinia graminis f. sp. tritici (strain CRL 75-36-700-3 / race SCCL)</name>
    <name type="common">Black stem rust fungus</name>
    <dbReference type="NCBI Taxonomy" id="418459"/>
    <lineage>
        <taxon>Eukaryota</taxon>
        <taxon>Fungi</taxon>
        <taxon>Dikarya</taxon>
        <taxon>Basidiomycota</taxon>
        <taxon>Pucciniomycotina</taxon>
        <taxon>Pucciniomycetes</taxon>
        <taxon>Pucciniales</taxon>
        <taxon>Pucciniaceae</taxon>
        <taxon>Puccinia</taxon>
    </lineage>
</organism>
<feature type="signal peptide" evidence="1">
    <location>
        <begin position="1"/>
        <end position="16"/>
    </location>
</feature>
<gene>
    <name evidence="2" type="ORF">PGTG_09787</name>
</gene>
<reference evidence="3" key="2">
    <citation type="journal article" date="2011" name="Proc. Natl. Acad. Sci. U.S.A.">
        <title>Obligate biotrophy features unraveled by the genomic analysis of rust fungi.</title>
        <authorList>
            <person name="Duplessis S."/>
            <person name="Cuomo C.A."/>
            <person name="Lin Y.-C."/>
            <person name="Aerts A."/>
            <person name="Tisserant E."/>
            <person name="Veneault-Fourrey C."/>
            <person name="Joly D.L."/>
            <person name="Hacquard S."/>
            <person name="Amselem J."/>
            <person name="Cantarel B.L."/>
            <person name="Chiu R."/>
            <person name="Coutinho P.M."/>
            <person name="Feau N."/>
            <person name="Field M."/>
            <person name="Frey P."/>
            <person name="Gelhaye E."/>
            <person name="Goldberg J."/>
            <person name="Grabherr M.G."/>
            <person name="Kodira C.D."/>
            <person name="Kohler A."/>
            <person name="Kuees U."/>
            <person name="Lindquist E.A."/>
            <person name="Lucas S.M."/>
            <person name="Mago R."/>
            <person name="Mauceli E."/>
            <person name="Morin E."/>
            <person name="Murat C."/>
            <person name="Pangilinan J.L."/>
            <person name="Park R."/>
            <person name="Pearson M."/>
            <person name="Quesneville H."/>
            <person name="Rouhier N."/>
            <person name="Sakthikumar S."/>
            <person name="Salamov A.A."/>
            <person name="Schmutz J."/>
            <person name="Selles B."/>
            <person name="Shapiro H."/>
            <person name="Tanguay P."/>
            <person name="Tuskan G.A."/>
            <person name="Henrissat B."/>
            <person name="Van de Peer Y."/>
            <person name="Rouze P."/>
            <person name="Ellis J.G."/>
            <person name="Dodds P.N."/>
            <person name="Schein J.E."/>
            <person name="Zhong S."/>
            <person name="Hamelin R.C."/>
            <person name="Grigoriev I.V."/>
            <person name="Szabo L.J."/>
            <person name="Martin F."/>
        </authorList>
    </citation>
    <scope>NUCLEOTIDE SEQUENCE [LARGE SCALE GENOMIC DNA]</scope>
    <source>
        <strain evidence="3">CRL 75-36-700-3 / race SCCL</strain>
    </source>
</reference>
<accession>E3KEU4</accession>
<dbReference type="OrthoDB" id="2526823at2759"/>
<dbReference type="EMBL" id="DS178284">
    <property type="protein sequence ID" value="EFP82819.2"/>
    <property type="molecule type" value="Genomic_DNA"/>
</dbReference>
<dbReference type="AlphaFoldDB" id="E3KEU4"/>
<dbReference type="Proteomes" id="UP000008783">
    <property type="component" value="Unassembled WGS sequence"/>
</dbReference>
<dbReference type="RefSeq" id="XP_003327238.2">
    <property type="nucleotide sequence ID" value="XM_003327190.2"/>
</dbReference>
<protein>
    <submittedName>
        <fullName evidence="2">Uncharacterized protein</fullName>
    </submittedName>
</protein>
<reference key="1">
    <citation type="submission" date="2007-01" db="EMBL/GenBank/DDBJ databases">
        <title>The Genome Sequence of Puccinia graminis f. sp. tritici Strain CRL 75-36-700-3.</title>
        <authorList>
            <consortium name="The Broad Institute Genome Sequencing Platform"/>
            <person name="Birren B."/>
            <person name="Lander E."/>
            <person name="Galagan J."/>
            <person name="Nusbaum C."/>
            <person name="Devon K."/>
            <person name="Cuomo C."/>
            <person name="Jaffe D."/>
            <person name="Butler J."/>
            <person name="Alvarez P."/>
            <person name="Gnerre S."/>
            <person name="Grabherr M."/>
            <person name="Mauceli E."/>
            <person name="Brockman W."/>
            <person name="Young S."/>
            <person name="LaButti K."/>
            <person name="Sykes S."/>
            <person name="DeCaprio D."/>
            <person name="Crawford M."/>
            <person name="Koehrsen M."/>
            <person name="Engels R."/>
            <person name="Montgomery P."/>
            <person name="Pearson M."/>
            <person name="Howarth C."/>
            <person name="Larson L."/>
            <person name="White J."/>
            <person name="Zeng Q."/>
            <person name="Kodira C."/>
            <person name="Yandava C."/>
            <person name="Alvarado L."/>
            <person name="O'Leary S."/>
            <person name="Szabo L."/>
            <person name="Dean R."/>
            <person name="Schein J."/>
        </authorList>
    </citation>
    <scope>NUCLEOTIDE SEQUENCE</scope>
    <source>
        <strain>CRL 75-36-700-3</strain>
    </source>
</reference>
<evidence type="ECO:0000313" key="2">
    <source>
        <dbReference type="EMBL" id="EFP82819.2"/>
    </source>
</evidence>
<name>E3KEU4_PUCGT</name>
<feature type="chain" id="PRO_5003173294" evidence="1">
    <location>
        <begin position="17"/>
        <end position="325"/>
    </location>
</feature>
<evidence type="ECO:0000256" key="1">
    <source>
        <dbReference type="SAM" id="SignalP"/>
    </source>
</evidence>
<dbReference type="VEuPathDB" id="FungiDB:PGTG_09787"/>